<evidence type="ECO:0000256" key="1">
    <source>
        <dbReference type="ARBA" id="ARBA00004141"/>
    </source>
</evidence>
<keyword evidence="8 10" id="KW-0472">Membrane</keyword>
<dbReference type="Pfam" id="PF00528">
    <property type="entry name" value="BPD_transp_1"/>
    <property type="match status" value="1"/>
</dbReference>
<comment type="caution">
    <text evidence="13">The sequence shown here is derived from an EMBL/GenBank/DDBJ whole genome shotgun (WGS) entry which is preliminary data.</text>
</comment>
<evidence type="ECO:0000256" key="4">
    <source>
        <dbReference type="ARBA" id="ARBA00022505"/>
    </source>
</evidence>
<evidence type="ECO:0000256" key="11">
    <source>
        <dbReference type="RuleBase" id="RU365097"/>
    </source>
</evidence>
<sequence>MSKHITIELERASPRKTLAASWWTRWSARLLIGFITGSLFAFLALPLVSLLLHAPLDVLLSSMFQPGVLEALQLSIFTTLASLLFTVVFGLPVAYLLARFRFPGHKVLETLVMLPTVLPPVVAGIALLLTFGRLGLVGHYLTPWGITLPFTTTAVIMAQTFISAPFFITSAKAGIEQLDIRYELASATLGASRFYTFRRVVLPLIRPALFSGIGLAWTRALGEFGATITFAGSFPGVTQTLPIAVYITSENDLDAAVAVSVVLLAISFGVLLVVQIERAHHPK</sequence>
<dbReference type="NCBIfam" id="TIGR02141">
    <property type="entry name" value="modB_ABC"/>
    <property type="match status" value="1"/>
</dbReference>
<evidence type="ECO:0000313" key="14">
    <source>
        <dbReference type="Proteomes" id="UP000597444"/>
    </source>
</evidence>
<comment type="subunit">
    <text evidence="2">The complex is composed of two ATP-binding proteins (CysA), two transmembrane proteins (CysT and CysW) and a solute-binding protein (CysP).</text>
</comment>
<name>A0A8J3IQY9_9CHLR</name>
<evidence type="ECO:0000256" key="2">
    <source>
        <dbReference type="ARBA" id="ARBA00011779"/>
    </source>
</evidence>
<dbReference type="InterPro" id="IPR005667">
    <property type="entry name" value="Sulph_transpt2"/>
</dbReference>
<organism evidence="13 14">
    <name type="scientific">Reticulibacter mediterranei</name>
    <dbReference type="NCBI Taxonomy" id="2778369"/>
    <lineage>
        <taxon>Bacteria</taxon>
        <taxon>Bacillati</taxon>
        <taxon>Chloroflexota</taxon>
        <taxon>Ktedonobacteria</taxon>
        <taxon>Ktedonobacterales</taxon>
        <taxon>Reticulibacteraceae</taxon>
        <taxon>Reticulibacter</taxon>
    </lineage>
</organism>
<dbReference type="PANTHER" id="PTHR30406:SF8">
    <property type="entry name" value="SULFATE TRANSPORT SYSTEM PERMEASE PROTEIN CYST"/>
    <property type="match status" value="1"/>
</dbReference>
<dbReference type="PANTHER" id="PTHR30406">
    <property type="entry name" value="SULFATE TRANSPORT SYSTEM PERMEASE PROTEIN"/>
    <property type="match status" value="1"/>
</dbReference>
<dbReference type="InterPro" id="IPR000515">
    <property type="entry name" value="MetI-like"/>
</dbReference>
<evidence type="ECO:0000256" key="3">
    <source>
        <dbReference type="ARBA" id="ARBA00022448"/>
    </source>
</evidence>
<dbReference type="EMBL" id="BNJK01000001">
    <property type="protein sequence ID" value="GHO94651.1"/>
    <property type="molecule type" value="Genomic_DNA"/>
</dbReference>
<comment type="function">
    <text evidence="9">Part of the ABC transporter complex CysAWTP (TC 3.A.1.6.1) involved in sulfate/thiosulfate import. Probably responsible for the translocation of the substrate across the membrane.</text>
</comment>
<keyword evidence="3 10" id="KW-0813">Transport</keyword>
<proteinExistence type="inferred from homology"/>
<dbReference type="GO" id="GO:0015419">
    <property type="term" value="F:ABC-type sulfate transporter activity"/>
    <property type="evidence" value="ECO:0007669"/>
    <property type="project" value="InterPro"/>
</dbReference>
<reference evidence="13" key="1">
    <citation type="submission" date="2020-10" db="EMBL/GenBank/DDBJ databases">
        <title>Taxonomic study of unclassified bacteria belonging to the class Ktedonobacteria.</title>
        <authorList>
            <person name="Yabe S."/>
            <person name="Wang C.M."/>
            <person name="Zheng Y."/>
            <person name="Sakai Y."/>
            <person name="Cavaletti L."/>
            <person name="Monciardini P."/>
            <person name="Donadio S."/>
        </authorList>
    </citation>
    <scope>NUCLEOTIDE SEQUENCE</scope>
    <source>
        <strain evidence="13">ID150040</strain>
    </source>
</reference>
<feature type="domain" description="ABC transmembrane type-1" evidence="12">
    <location>
        <begin position="72"/>
        <end position="274"/>
    </location>
</feature>
<dbReference type="GO" id="GO:0015098">
    <property type="term" value="F:molybdate ion transmembrane transporter activity"/>
    <property type="evidence" value="ECO:0007669"/>
    <property type="project" value="UniProtKB-UniRule"/>
</dbReference>
<protein>
    <recommendedName>
        <fullName evidence="11">Molybdenum transport system permease</fullName>
    </recommendedName>
</protein>
<feature type="transmembrane region" description="Helical" evidence="10">
    <location>
        <begin position="255"/>
        <end position="274"/>
    </location>
</feature>
<dbReference type="SUPFAM" id="SSF161098">
    <property type="entry name" value="MetI-like"/>
    <property type="match status" value="1"/>
</dbReference>
<evidence type="ECO:0000256" key="10">
    <source>
        <dbReference type="RuleBase" id="RU363032"/>
    </source>
</evidence>
<accession>A0A8J3IQY9</accession>
<evidence type="ECO:0000256" key="5">
    <source>
        <dbReference type="ARBA" id="ARBA00022692"/>
    </source>
</evidence>
<evidence type="ECO:0000256" key="8">
    <source>
        <dbReference type="ARBA" id="ARBA00023136"/>
    </source>
</evidence>
<dbReference type="CDD" id="cd06261">
    <property type="entry name" value="TM_PBP2"/>
    <property type="match status" value="1"/>
</dbReference>
<dbReference type="InterPro" id="IPR011867">
    <property type="entry name" value="ModB_ABC"/>
</dbReference>
<gene>
    <name evidence="13" type="ORF">KSF_046990</name>
</gene>
<comment type="function">
    <text evidence="11">Part of the binding-protein-dependent transport system for molybdenum; probably responsible for the translocation of the substrate across the membrane.</text>
</comment>
<evidence type="ECO:0000259" key="12">
    <source>
        <dbReference type="PROSITE" id="PS50928"/>
    </source>
</evidence>
<comment type="subcellular location">
    <subcellularLocation>
        <location evidence="10">Cell membrane</location>
        <topology evidence="10">Multi-pass membrane protein</topology>
    </subcellularLocation>
    <subcellularLocation>
        <location evidence="1">Membrane</location>
        <topology evidence="1">Multi-pass membrane protein</topology>
    </subcellularLocation>
</comment>
<feature type="transmembrane region" description="Helical" evidence="10">
    <location>
        <begin position="74"/>
        <end position="98"/>
    </location>
</feature>
<evidence type="ECO:0000256" key="7">
    <source>
        <dbReference type="ARBA" id="ARBA00023032"/>
    </source>
</evidence>
<dbReference type="Proteomes" id="UP000597444">
    <property type="component" value="Unassembled WGS sequence"/>
</dbReference>
<feature type="transmembrane region" description="Helical" evidence="10">
    <location>
        <begin position="200"/>
        <end position="217"/>
    </location>
</feature>
<evidence type="ECO:0000313" key="13">
    <source>
        <dbReference type="EMBL" id="GHO94651.1"/>
    </source>
</evidence>
<keyword evidence="6 10" id="KW-1133">Transmembrane helix</keyword>
<dbReference type="InterPro" id="IPR006469">
    <property type="entry name" value="NifC_ABC_porter"/>
</dbReference>
<dbReference type="PROSITE" id="PS50928">
    <property type="entry name" value="ABC_TM1"/>
    <property type="match status" value="1"/>
</dbReference>
<evidence type="ECO:0000256" key="9">
    <source>
        <dbReference type="ARBA" id="ARBA00025323"/>
    </source>
</evidence>
<evidence type="ECO:0000256" key="6">
    <source>
        <dbReference type="ARBA" id="ARBA00022989"/>
    </source>
</evidence>
<dbReference type="GO" id="GO:0005886">
    <property type="term" value="C:plasma membrane"/>
    <property type="evidence" value="ECO:0007669"/>
    <property type="project" value="UniProtKB-SubCell"/>
</dbReference>
<dbReference type="Gene3D" id="1.10.3720.10">
    <property type="entry name" value="MetI-like"/>
    <property type="match status" value="1"/>
</dbReference>
<keyword evidence="7" id="KW-0764">Sulfate transport</keyword>
<dbReference type="AlphaFoldDB" id="A0A8J3IQY9"/>
<feature type="transmembrane region" description="Helical" evidence="10">
    <location>
        <begin position="144"/>
        <end position="168"/>
    </location>
</feature>
<dbReference type="RefSeq" id="WP_220205366.1">
    <property type="nucleotide sequence ID" value="NZ_BNJK01000001.1"/>
</dbReference>
<comment type="similarity">
    <text evidence="11">Belongs to the binding-protein-dependent transport system permease family. CysTW subfamily.</text>
</comment>
<keyword evidence="11" id="KW-1003">Cell membrane</keyword>
<feature type="transmembrane region" description="Helical" evidence="10">
    <location>
        <begin position="30"/>
        <end position="54"/>
    </location>
</feature>
<dbReference type="NCBIfam" id="TIGR01581">
    <property type="entry name" value="Mo_ABC_porter"/>
    <property type="match status" value="1"/>
</dbReference>
<dbReference type="InterPro" id="IPR035906">
    <property type="entry name" value="MetI-like_sf"/>
</dbReference>
<feature type="transmembrane region" description="Helical" evidence="10">
    <location>
        <begin position="110"/>
        <end position="132"/>
    </location>
</feature>
<keyword evidence="4 11" id="KW-0500">Molybdenum</keyword>
<keyword evidence="5 10" id="KW-0812">Transmembrane</keyword>
<keyword evidence="14" id="KW-1185">Reference proteome</keyword>